<dbReference type="EMBL" id="JAFNEN010004243">
    <property type="protein sequence ID" value="KAG8171254.1"/>
    <property type="molecule type" value="Genomic_DNA"/>
</dbReference>
<sequence length="68" mass="8089">EEQNIKHLKMENIKAKTERIFTRSPSKRFARQPVPQVTREVLDSWEKKITKPVARINGKIIFTYPPIR</sequence>
<name>A0AAV6THS3_9ARAC</name>
<comment type="caution">
    <text evidence="1">The sequence shown here is derived from an EMBL/GenBank/DDBJ whole genome shotgun (WGS) entry which is preliminary data.</text>
</comment>
<feature type="non-terminal residue" evidence="1">
    <location>
        <position position="1"/>
    </location>
</feature>
<dbReference type="AlphaFoldDB" id="A0AAV6THS3"/>
<proteinExistence type="predicted"/>
<organism evidence="1 2">
    <name type="scientific">Oedothorax gibbosus</name>
    <dbReference type="NCBI Taxonomy" id="931172"/>
    <lineage>
        <taxon>Eukaryota</taxon>
        <taxon>Metazoa</taxon>
        <taxon>Ecdysozoa</taxon>
        <taxon>Arthropoda</taxon>
        <taxon>Chelicerata</taxon>
        <taxon>Arachnida</taxon>
        <taxon>Araneae</taxon>
        <taxon>Araneomorphae</taxon>
        <taxon>Entelegynae</taxon>
        <taxon>Araneoidea</taxon>
        <taxon>Linyphiidae</taxon>
        <taxon>Erigoninae</taxon>
        <taxon>Oedothorax</taxon>
    </lineage>
</organism>
<keyword evidence="2" id="KW-1185">Reference proteome</keyword>
<protein>
    <submittedName>
        <fullName evidence="1">Uncharacterized protein</fullName>
    </submittedName>
</protein>
<accession>A0AAV6THS3</accession>
<evidence type="ECO:0000313" key="1">
    <source>
        <dbReference type="EMBL" id="KAG8171254.1"/>
    </source>
</evidence>
<gene>
    <name evidence="1" type="ORF">JTE90_012606</name>
</gene>
<evidence type="ECO:0000313" key="2">
    <source>
        <dbReference type="Proteomes" id="UP000827092"/>
    </source>
</evidence>
<dbReference type="Proteomes" id="UP000827092">
    <property type="component" value="Unassembled WGS sequence"/>
</dbReference>
<reference evidence="1 2" key="1">
    <citation type="journal article" date="2022" name="Nat. Ecol. Evol.">
        <title>A masculinizing supergene underlies an exaggerated male reproductive morph in a spider.</title>
        <authorList>
            <person name="Hendrickx F."/>
            <person name="De Corte Z."/>
            <person name="Sonet G."/>
            <person name="Van Belleghem S.M."/>
            <person name="Kostlbacher S."/>
            <person name="Vangestel C."/>
        </authorList>
    </citation>
    <scope>NUCLEOTIDE SEQUENCE [LARGE SCALE GENOMIC DNA]</scope>
    <source>
        <strain evidence="1">W744_W776</strain>
    </source>
</reference>